<name>A0A9W7FTE6_9STRA</name>
<reference evidence="4" key="1">
    <citation type="journal article" date="2023" name="Commun. Biol.">
        <title>Genome analysis of Parmales, the sister group of diatoms, reveals the evolutionary specialization of diatoms from phago-mixotrophs to photoautotrophs.</title>
        <authorList>
            <person name="Ban H."/>
            <person name="Sato S."/>
            <person name="Yoshikawa S."/>
            <person name="Yamada K."/>
            <person name="Nakamura Y."/>
            <person name="Ichinomiya M."/>
            <person name="Sato N."/>
            <person name="Blanc-Mathieu R."/>
            <person name="Endo H."/>
            <person name="Kuwata A."/>
            <person name="Ogata H."/>
        </authorList>
    </citation>
    <scope>NUCLEOTIDE SEQUENCE [LARGE SCALE GENOMIC DNA]</scope>
    <source>
        <strain evidence="4">NIES 3700</strain>
    </source>
</reference>
<keyword evidence="4" id="KW-1185">Reference proteome</keyword>
<evidence type="ECO:0000256" key="1">
    <source>
        <dbReference type="SAM" id="Coils"/>
    </source>
</evidence>
<feature type="region of interest" description="Disordered" evidence="2">
    <location>
        <begin position="481"/>
        <end position="516"/>
    </location>
</feature>
<dbReference type="EMBL" id="BRXW01000345">
    <property type="protein sequence ID" value="GMI18774.1"/>
    <property type="molecule type" value="Genomic_DNA"/>
</dbReference>
<dbReference type="OrthoDB" id="10488004at2759"/>
<dbReference type="AlphaFoldDB" id="A0A9W7FTE6"/>
<protein>
    <submittedName>
        <fullName evidence="3">Uncharacterized protein</fullName>
    </submittedName>
</protein>
<accession>A0A9W7FTE6</accession>
<evidence type="ECO:0000313" key="4">
    <source>
        <dbReference type="Proteomes" id="UP001165122"/>
    </source>
</evidence>
<proteinExistence type="predicted"/>
<sequence length="663" mass="71428">MSHSTLMSRYRSSKTSSSALSSSSEFRSQTFLLLNDESTDSYSFTPSGHSGGEGGVKVVKGATFMKSTSSAFNHNNNVLTLHPPPPSPPSPSSSHLLLHHATGPHLETLTLPAECLSSQFGLKSRYLLMAGEGSTSVYDLKKKSTVRTFAPPTGQSYITSKFNFSQNLVLSLTSSSLLIYTLKDAKCLTSFQSNNLVFKDVEVNRFQDFYTVLTSGETVGTDGYKEIYKLPNSTCASHSKVNRLLLSTCKSNLATFYDTNTFRVIKSLNTGISDILDCGFSHDGVHFVGVGRGGTEIWDLRNVERPVWKGEGGRKVVWESKRKESKNEGGGMSVASVASSIKSLRSPALSPGRNSVKSSSSFKKDDSISGRVDLNISQDASGGDGCSSVDEIESVMSKATTAASSVVGSVEESLRRLKGEGGLTGINDNKDTARRYGGGTNADGGDTVMSGVISEVTGASRSTLDTVDNFEDVREITPTPKEMIAPSTPVRKDYPPPAPEVAPDSPLPPSPIRRVESPRLSPVRRSIGEGLDGVEEEEEEVMVPTPVVRREDGGLDMADLTSPGGLNLNFPTLREGEGGGRVGEGGGVVGLSLEHKLALDNLPQNIADLQGMVTGLHVEMLRQFQYMQDDNDVKMGEFRNEIREVMEENGKLKRENEKLRGIP</sequence>
<feature type="region of interest" description="Disordered" evidence="2">
    <location>
        <begin position="421"/>
        <end position="442"/>
    </location>
</feature>
<evidence type="ECO:0000256" key="2">
    <source>
        <dbReference type="SAM" id="MobiDB-lite"/>
    </source>
</evidence>
<evidence type="ECO:0000313" key="3">
    <source>
        <dbReference type="EMBL" id="GMI18774.1"/>
    </source>
</evidence>
<feature type="compositionally biased region" description="Low complexity" evidence="2">
    <location>
        <begin position="8"/>
        <end position="21"/>
    </location>
</feature>
<dbReference type="SUPFAM" id="SSF50978">
    <property type="entry name" value="WD40 repeat-like"/>
    <property type="match status" value="1"/>
</dbReference>
<feature type="coiled-coil region" evidence="1">
    <location>
        <begin position="635"/>
        <end position="662"/>
    </location>
</feature>
<feature type="compositionally biased region" description="Pro residues" evidence="2">
    <location>
        <begin position="495"/>
        <end position="511"/>
    </location>
</feature>
<feature type="region of interest" description="Disordered" evidence="2">
    <location>
        <begin position="1"/>
        <end position="21"/>
    </location>
</feature>
<gene>
    <name evidence="3" type="ORF">TrLO_g14395</name>
</gene>
<dbReference type="InterPro" id="IPR036322">
    <property type="entry name" value="WD40_repeat_dom_sf"/>
</dbReference>
<dbReference type="InterPro" id="IPR015943">
    <property type="entry name" value="WD40/YVTN_repeat-like_dom_sf"/>
</dbReference>
<dbReference type="Gene3D" id="2.130.10.10">
    <property type="entry name" value="YVTN repeat-like/Quinoprotein amine dehydrogenase"/>
    <property type="match status" value="1"/>
</dbReference>
<organism evidence="3 4">
    <name type="scientific">Triparma laevis f. longispina</name>
    <dbReference type="NCBI Taxonomy" id="1714387"/>
    <lineage>
        <taxon>Eukaryota</taxon>
        <taxon>Sar</taxon>
        <taxon>Stramenopiles</taxon>
        <taxon>Ochrophyta</taxon>
        <taxon>Bolidophyceae</taxon>
        <taxon>Parmales</taxon>
        <taxon>Triparmaceae</taxon>
        <taxon>Triparma</taxon>
    </lineage>
</organism>
<keyword evidence="1" id="KW-0175">Coiled coil</keyword>
<feature type="region of interest" description="Disordered" evidence="2">
    <location>
        <begin position="345"/>
        <end position="367"/>
    </location>
</feature>
<comment type="caution">
    <text evidence="3">The sequence shown here is derived from an EMBL/GenBank/DDBJ whole genome shotgun (WGS) entry which is preliminary data.</text>
</comment>
<dbReference type="Proteomes" id="UP001165122">
    <property type="component" value="Unassembled WGS sequence"/>
</dbReference>